<comment type="caution">
    <text evidence="1">The sequence shown here is derived from an EMBL/GenBank/DDBJ whole genome shotgun (WGS) entry which is preliminary data.</text>
</comment>
<gene>
    <name evidence="1" type="ORF">DCAR_021609</name>
</gene>
<accession>A0A164VY65</accession>
<dbReference type="AlphaFoldDB" id="A0A164VY65"/>
<name>A0A164VY65_DAUCS</name>
<proteinExistence type="predicted"/>
<evidence type="ECO:0000313" key="1">
    <source>
        <dbReference type="EMBL" id="KZM91026.1"/>
    </source>
</evidence>
<reference evidence="1" key="1">
    <citation type="journal article" date="2016" name="Nat. Genet.">
        <title>A high-quality carrot genome assembly provides new insights into carotenoid accumulation and asterid genome evolution.</title>
        <authorList>
            <person name="Iorizzo M."/>
            <person name="Ellison S."/>
            <person name="Senalik D."/>
            <person name="Zeng P."/>
            <person name="Satapoomin P."/>
            <person name="Huang J."/>
            <person name="Bowman M."/>
            <person name="Iovene M."/>
            <person name="Sanseverino W."/>
            <person name="Cavagnaro P."/>
            <person name="Yildiz M."/>
            <person name="Macko-Podgorni A."/>
            <person name="Moranska E."/>
            <person name="Grzebelus E."/>
            <person name="Grzebelus D."/>
            <person name="Ashrafi H."/>
            <person name="Zheng Z."/>
            <person name="Cheng S."/>
            <person name="Spooner D."/>
            <person name="Van Deynze A."/>
            <person name="Simon P."/>
        </authorList>
    </citation>
    <scope>NUCLEOTIDE SEQUENCE [LARGE SCALE GENOMIC DNA]</scope>
    <source>
        <tissue evidence="1">Leaf</tissue>
    </source>
</reference>
<dbReference type="Gramene" id="KZM91026">
    <property type="protein sequence ID" value="KZM91026"/>
    <property type="gene ID" value="DCAR_021609"/>
</dbReference>
<dbReference type="EMBL" id="LNRQ01000006">
    <property type="protein sequence ID" value="KZM91026.1"/>
    <property type="molecule type" value="Genomic_DNA"/>
</dbReference>
<sequence>MIRLLLKADKENSNQQAVDLSNQSYKYHVVSGYSVQIDNQHVLPSLLNYCHRRRREWA</sequence>
<protein>
    <submittedName>
        <fullName evidence="1">Uncharacterized protein</fullName>
    </submittedName>
</protein>
<organism evidence="1">
    <name type="scientific">Daucus carota subsp. sativus</name>
    <name type="common">Carrot</name>
    <dbReference type="NCBI Taxonomy" id="79200"/>
    <lineage>
        <taxon>Eukaryota</taxon>
        <taxon>Viridiplantae</taxon>
        <taxon>Streptophyta</taxon>
        <taxon>Embryophyta</taxon>
        <taxon>Tracheophyta</taxon>
        <taxon>Spermatophyta</taxon>
        <taxon>Magnoliopsida</taxon>
        <taxon>eudicotyledons</taxon>
        <taxon>Gunneridae</taxon>
        <taxon>Pentapetalae</taxon>
        <taxon>asterids</taxon>
        <taxon>campanulids</taxon>
        <taxon>Apiales</taxon>
        <taxon>Apiaceae</taxon>
        <taxon>Apioideae</taxon>
        <taxon>Scandiceae</taxon>
        <taxon>Daucinae</taxon>
        <taxon>Daucus</taxon>
        <taxon>Daucus sect. Daucus</taxon>
    </lineage>
</organism>